<dbReference type="Gene3D" id="1.10.510.10">
    <property type="entry name" value="Transferase(Phosphotransferase) domain 1"/>
    <property type="match status" value="2"/>
</dbReference>
<name>A0AAV0K9W2_9ROSI</name>
<feature type="compositionally biased region" description="Basic residues" evidence="7">
    <location>
        <begin position="551"/>
        <end position="565"/>
    </location>
</feature>
<feature type="compositionally biased region" description="Basic and acidic residues" evidence="7">
    <location>
        <begin position="599"/>
        <end position="612"/>
    </location>
</feature>
<evidence type="ECO:0000259" key="8">
    <source>
        <dbReference type="PROSITE" id="PS50011"/>
    </source>
</evidence>
<gene>
    <name evidence="9" type="ORF">LITE_LOCUS17438</name>
</gene>
<evidence type="ECO:0000256" key="6">
    <source>
        <dbReference type="ARBA" id="ARBA00022840"/>
    </source>
</evidence>
<dbReference type="EC" id="2.7.11.1" evidence="1"/>
<dbReference type="PROSITE" id="PS00108">
    <property type="entry name" value="PROTEIN_KINASE_ST"/>
    <property type="match status" value="1"/>
</dbReference>
<feature type="compositionally biased region" description="Polar residues" evidence="7">
    <location>
        <begin position="617"/>
        <end position="627"/>
    </location>
</feature>
<evidence type="ECO:0000256" key="3">
    <source>
        <dbReference type="ARBA" id="ARBA00022679"/>
    </source>
</evidence>
<evidence type="ECO:0000256" key="1">
    <source>
        <dbReference type="ARBA" id="ARBA00012513"/>
    </source>
</evidence>
<dbReference type="Proteomes" id="UP001154282">
    <property type="component" value="Unassembled WGS sequence"/>
</dbReference>
<evidence type="ECO:0000313" key="10">
    <source>
        <dbReference type="Proteomes" id="UP001154282"/>
    </source>
</evidence>
<keyword evidence="3" id="KW-0808">Transferase</keyword>
<accession>A0AAV0K9W2</accession>
<dbReference type="AlphaFoldDB" id="A0AAV0K9W2"/>
<feature type="compositionally biased region" description="Polar residues" evidence="7">
    <location>
        <begin position="860"/>
        <end position="883"/>
    </location>
</feature>
<comment type="caution">
    <text evidence="9">The sequence shown here is derived from an EMBL/GenBank/DDBJ whole genome shotgun (WGS) entry which is preliminary data.</text>
</comment>
<feature type="domain" description="Protein kinase" evidence="8">
    <location>
        <begin position="641"/>
        <end position="1108"/>
    </location>
</feature>
<feature type="compositionally biased region" description="Polar residues" evidence="7">
    <location>
        <begin position="910"/>
        <end position="921"/>
    </location>
</feature>
<dbReference type="InterPro" id="IPR011009">
    <property type="entry name" value="Kinase-like_dom_sf"/>
</dbReference>
<sequence length="1152" mass="127932">MRTHSPVAGHELAVREPLSVVTNTAAAGSDSQKAWYLLYIVFSIGRPATLLEVASRCAPFRATPDLVRSLCSLLDSPIALTCSGRNGACVTASMLGRQAIRRFWSNSESIHRFLILIGVGLGVDLVGGSPPLQDSVRIYFNKRKRIGFVPQGDAENEDPNVSRPVKRIRTVGLKVPFFLSKLMESSVSNLTPFPECFPKTVVSRLDYRLKDNRHIEDEYDLTAISEGDEEKTVSNAEVSEEFCIQGVKSDDLMEVMLSTMALIPEWSPEIVLSRLDCRLQDAKQIEDEHVSTAIMEREKQKPVSSDGHMDIMVNDRVHVPECLLKTVESSSDSRSKDAMQLEDEPIPTAIVEGKVQKAVASARKVDNHESDRDVIVNEKVEHCIRSNIEAGTCNREVQDSTMIPVECEMIVNDSFDSSNKIGDEGLEIIHDREIEFGGTQTEAGTSSVALKTGLCGMPTANGCEETKIEATSIKELVTIVGSIQTEARPSIATLKTGLCGMPIEDGCEEKKMQECLKKELVTTDTNKEDCFKTLDLSVTEKHLQKSSAKTRFAKGNRMSSRHQALRKSIDKVKPESPVKRQQGNEHHIRHSIPPTSKRKHDDVQAREGRKDAAAAATSNVRSNTESCDQVEPKGLPTFESYIVDEEEGSGGYGTVYRARRKGNGGTVAIKFPHANAHKQHVTNEQRMLERFGGRNYIIRYEGHFKSENSDCFVLEHVEHDRPEVLKKEIDLVQIRWYAYCLFRALSSLHKQARGIVHRDVKPGNFLFSRKANKGYLIDFNLALDLHQKCGANTKFRTGNDKSFSDAMLNKSEPFQPVKAGRAQNLKSLDVSREESKGSKTWKKKAGNALKAQNDMRGWNLTQSQGAEGSGVTSVKDLTSNRTPSAERLREPLPSHGRKALLSLLHETMNSPNHEASSAPSSTRKRVAAPPSKVDGRLLYVSPMPLQPSGMAVTLNGFTKGKDGKLKKEGPCVGTKGFRAPEVLLRSQYQGPKVDSWSAGVTLLYLMIGRTPFYGEPEQNIKEIAKLRGSEDLWEVAKLHDRESSFPPELYNAQSLQSLPLREWCKINTKRRGFLDQMPSSLVDLVDKCLTVNPRSRISCEDALKHEFFAPLHEIIKKHKLAREGDSTAAAGPGTTRVPLHKRNSVEPLANLI</sequence>
<feature type="region of interest" description="Disordered" evidence="7">
    <location>
        <begin position="860"/>
        <end position="889"/>
    </location>
</feature>
<proteinExistence type="predicted"/>
<dbReference type="PROSITE" id="PS50011">
    <property type="entry name" value="PROTEIN_KINASE_DOM"/>
    <property type="match status" value="1"/>
</dbReference>
<evidence type="ECO:0000256" key="5">
    <source>
        <dbReference type="ARBA" id="ARBA00022777"/>
    </source>
</evidence>
<dbReference type="SUPFAM" id="SSF56112">
    <property type="entry name" value="Protein kinase-like (PK-like)"/>
    <property type="match status" value="1"/>
</dbReference>
<dbReference type="FunFam" id="1.10.510.10:FF:001893">
    <property type="entry name" value="Probable serine/threonine-protein kinase DDB_G0291918"/>
    <property type="match status" value="1"/>
</dbReference>
<dbReference type="InterPro" id="IPR000719">
    <property type="entry name" value="Prot_kinase_dom"/>
</dbReference>
<feature type="compositionally biased region" description="Basic and acidic residues" evidence="7">
    <location>
        <begin position="567"/>
        <end position="586"/>
    </location>
</feature>
<feature type="region of interest" description="Disordered" evidence="7">
    <location>
        <begin position="910"/>
        <end position="930"/>
    </location>
</feature>
<keyword evidence="6" id="KW-0067">ATP-binding</keyword>
<evidence type="ECO:0000256" key="7">
    <source>
        <dbReference type="SAM" id="MobiDB-lite"/>
    </source>
</evidence>
<dbReference type="PANTHER" id="PTHR44167:SF23">
    <property type="entry name" value="CDC7 KINASE, ISOFORM A-RELATED"/>
    <property type="match status" value="1"/>
</dbReference>
<keyword evidence="10" id="KW-1185">Reference proteome</keyword>
<organism evidence="9 10">
    <name type="scientific">Linum tenue</name>
    <dbReference type="NCBI Taxonomy" id="586396"/>
    <lineage>
        <taxon>Eukaryota</taxon>
        <taxon>Viridiplantae</taxon>
        <taxon>Streptophyta</taxon>
        <taxon>Embryophyta</taxon>
        <taxon>Tracheophyta</taxon>
        <taxon>Spermatophyta</taxon>
        <taxon>Magnoliopsida</taxon>
        <taxon>eudicotyledons</taxon>
        <taxon>Gunneridae</taxon>
        <taxon>Pentapetalae</taxon>
        <taxon>rosids</taxon>
        <taxon>fabids</taxon>
        <taxon>Malpighiales</taxon>
        <taxon>Linaceae</taxon>
        <taxon>Linum</taxon>
    </lineage>
</organism>
<keyword evidence="2" id="KW-0723">Serine/threonine-protein kinase</keyword>
<dbReference type="GO" id="GO:0005634">
    <property type="term" value="C:nucleus"/>
    <property type="evidence" value="ECO:0007669"/>
    <property type="project" value="TreeGrafter"/>
</dbReference>
<dbReference type="SMART" id="SM00220">
    <property type="entry name" value="S_TKc"/>
    <property type="match status" value="1"/>
</dbReference>
<evidence type="ECO:0000256" key="2">
    <source>
        <dbReference type="ARBA" id="ARBA00022527"/>
    </source>
</evidence>
<evidence type="ECO:0000256" key="4">
    <source>
        <dbReference type="ARBA" id="ARBA00022741"/>
    </source>
</evidence>
<dbReference type="Pfam" id="PF00069">
    <property type="entry name" value="Pkinase"/>
    <property type="match status" value="2"/>
</dbReference>
<dbReference type="GO" id="GO:0044773">
    <property type="term" value="P:mitotic DNA damage checkpoint signaling"/>
    <property type="evidence" value="ECO:0007669"/>
    <property type="project" value="TreeGrafter"/>
</dbReference>
<dbReference type="EMBL" id="CAMGYJ010000005">
    <property type="protein sequence ID" value="CAI0417778.1"/>
    <property type="molecule type" value="Genomic_DNA"/>
</dbReference>
<dbReference type="GO" id="GO:0004674">
    <property type="term" value="F:protein serine/threonine kinase activity"/>
    <property type="evidence" value="ECO:0007669"/>
    <property type="project" value="UniProtKB-KW"/>
</dbReference>
<keyword evidence="4" id="KW-0547">Nucleotide-binding</keyword>
<keyword evidence="5" id="KW-0418">Kinase</keyword>
<reference evidence="9" key="1">
    <citation type="submission" date="2022-08" db="EMBL/GenBank/DDBJ databases">
        <authorList>
            <person name="Gutierrez-Valencia J."/>
        </authorList>
    </citation>
    <scope>NUCLEOTIDE SEQUENCE</scope>
</reference>
<feature type="region of interest" description="Disordered" evidence="7">
    <location>
        <begin position="544"/>
        <end position="631"/>
    </location>
</feature>
<dbReference type="InterPro" id="IPR008271">
    <property type="entry name" value="Ser/Thr_kinase_AS"/>
</dbReference>
<dbReference type="GO" id="GO:0005524">
    <property type="term" value="F:ATP binding"/>
    <property type="evidence" value="ECO:0007669"/>
    <property type="project" value="UniProtKB-KW"/>
</dbReference>
<dbReference type="PANTHER" id="PTHR44167">
    <property type="entry name" value="OVARIAN-SPECIFIC SERINE/THREONINE-PROTEIN KINASE LOK-RELATED"/>
    <property type="match status" value="1"/>
</dbReference>
<dbReference type="FunFam" id="1.10.510.10:FF:001725">
    <property type="entry name" value="Kinase like protein"/>
    <property type="match status" value="1"/>
</dbReference>
<protein>
    <recommendedName>
        <fullName evidence="1">non-specific serine/threonine protein kinase</fullName>
        <ecNumber evidence="1">2.7.11.1</ecNumber>
    </recommendedName>
</protein>
<evidence type="ECO:0000313" key="9">
    <source>
        <dbReference type="EMBL" id="CAI0417778.1"/>
    </source>
</evidence>